<evidence type="ECO:0000256" key="4">
    <source>
        <dbReference type="ARBA" id="ARBA00022490"/>
    </source>
</evidence>
<feature type="domain" description="Exoribonuclease phosphorolytic" evidence="9">
    <location>
        <begin position="37"/>
        <end position="168"/>
    </location>
</feature>
<dbReference type="Pfam" id="PF03725">
    <property type="entry name" value="RNase_PH_C"/>
    <property type="match status" value="1"/>
</dbReference>
<dbReference type="CDD" id="cd11368">
    <property type="entry name" value="RNase_PH_RRP45"/>
    <property type="match status" value="1"/>
</dbReference>
<dbReference type="InterPro" id="IPR020568">
    <property type="entry name" value="Ribosomal_Su5_D2-typ_SF"/>
</dbReference>
<feature type="region of interest" description="Disordered" evidence="8">
    <location>
        <begin position="397"/>
        <end position="468"/>
    </location>
</feature>
<feature type="compositionally biased region" description="Basic and acidic residues" evidence="8">
    <location>
        <begin position="404"/>
        <end position="415"/>
    </location>
</feature>
<evidence type="ECO:0000259" key="10">
    <source>
        <dbReference type="Pfam" id="PF03725"/>
    </source>
</evidence>
<dbReference type="PANTHER" id="PTHR11097">
    <property type="entry name" value="EXOSOME COMPLEX EXONUCLEASE RIBOSOMAL RNA PROCESSING PROTEIN"/>
    <property type="match status" value="1"/>
</dbReference>
<evidence type="ECO:0000259" key="9">
    <source>
        <dbReference type="Pfam" id="PF01138"/>
    </source>
</evidence>
<dbReference type="PANTHER" id="PTHR11097:SF14">
    <property type="entry name" value="EXOSOME COMPLEX COMPONENT RRP45"/>
    <property type="match status" value="1"/>
</dbReference>
<feature type="domain" description="Exoribonuclease phosphorolytic" evidence="10">
    <location>
        <begin position="197"/>
        <end position="262"/>
    </location>
</feature>
<dbReference type="FunFam" id="3.30.230.70:FF:000007">
    <property type="entry name" value="Exosome complex component RRP45B"/>
    <property type="match status" value="1"/>
</dbReference>
<organism evidence="11 12">
    <name type="scientific">Stephania japonica</name>
    <dbReference type="NCBI Taxonomy" id="461633"/>
    <lineage>
        <taxon>Eukaryota</taxon>
        <taxon>Viridiplantae</taxon>
        <taxon>Streptophyta</taxon>
        <taxon>Embryophyta</taxon>
        <taxon>Tracheophyta</taxon>
        <taxon>Spermatophyta</taxon>
        <taxon>Magnoliopsida</taxon>
        <taxon>Ranunculales</taxon>
        <taxon>Menispermaceae</taxon>
        <taxon>Menispermoideae</taxon>
        <taxon>Cissampelideae</taxon>
        <taxon>Stephania</taxon>
    </lineage>
</organism>
<evidence type="ECO:0000256" key="8">
    <source>
        <dbReference type="SAM" id="MobiDB-lite"/>
    </source>
</evidence>
<dbReference type="Proteomes" id="UP001417504">
    <property type="component" value="Unassembled WGS sequence"/>
</dbReference>
<keyword evidence="6" id="KW-0539">Nucleus</keyword>
<dbReference type="GO" id="GO:0034475">
    <property type="term" value="P:U4 snRNA 3'-end processing"/>
    <property type="evidence" value="ECO:0007669"/>
    <property type="project" value="TreeGrafter"/>
</dbReference>
<name>A0AAP0KQ03_9MAGN</name>
<dbReference type="SUPFAM" id="SSF55666">
    <property type="entry name" value="Ribonuclease PH domain 2-like"/>
    <property type="match status" value="1"/>
</dbReference>
<comment type="similarity">
    <text evidence="3">Belongs to the RNase PH family.</text>
</comment>
<dbReference type="InterPro" id="IPR001247">
    <property type="entry name" value="ExoRNase_PH_dom1"/>
</dbReference>
<dbReference type="GO" id="GO:0000176">
    <property type="term" value="C:nuclear exosome (RNase complex)"/>
    <property type="evidence" value="ECO:0007669"/>
    <property type="project" value="TreeGrafter"/>
</dbReference>
<accession>A0AAP0KQ03</accession>
<dbReference type="GO" id="GO:0000467">
    <property type="term" value="P:exonucleolytic trimming to generate mature 3'-end of 5.8S rRNA from tricistronic rRNA transcript (SSU-rRNA, 5.8S rRNA, LSU-rRNA)"/>
    <property type="evidence" value="ECO:0007669"/>
    <property type="project" value="TreeGrafter"/>
</dbReference>
<evidence type="ECO:0000256" key="7">
    <source>
        <dbReference type="ARBA" id="ARBA00079975"/>
    </source>
</evidence>
<gene>
    <name evidence="11" type="ORF">Sjap_002715</name>
</gene>
<dbReference type="GO" id="GO:0034476">
    <property type="term" value="P:U5 snRNA 3'-end processing"/>
    <property type="evidence" value="ECO:0007669"/>
    <property type="project" value="TreeGrafter"/>
</dbReference>
<dbReference type="InterPro" id="IPR036345">
    <property type="entry name" value="ExoRNase_PH_dom2_sf"/>
</dbReference>
<dbReference type="GO" id="GO:0035925">
    <property type="term" value="F:mRNA 3'-UTR AU-rich region binding"/>
    <property type="evidence" value="ECO:0007669"/>
    <property type="project" value="TreeGrafter"/>
</dbReference>
<evidence type="ECO:0000313" key="11">
    <source>
        <dbReference type="EMBL" id="KAK9155235.1"/>
    </source>
</evidence>
<dbReference type="SUPFAM" id="SSF54211">
    <property type="entry name" value="Ribosomal protein S5 domain 2-like"/>
    <property type="match status" value="1"/>
</dbReference>
<comment type="subcellular location">
    <subcellularLocation>
        <location evidence="2">Cytoplasm</location>
    </subcellularLocation>
    <subcellularLocation>
        <location evidence="1">Nucleus</location>
    </subcellularLocation>
</comment>
<evidence type="ECO:0000256" key="2">
    <source>
        <dbReference type="ARBA" id="ARBA00004496"/>
    </source>
</evidence>
<dbReference type="GO" id="GO:0000177">
    <property type="term" value="C:cytoplasmic exosome (RNase complex)"/>
    <property type="evidence" value="ECO:0007669"/>
    <property type="project" value="TreeGrafter"/>
</dbReference>
<evidence type="ECO:0000256" key="3">
    <source>
        <dbReference type="ARBA" id="ARBA00006678"/>
    </source>
</evidence>
<keyword evidence="4" id="KW-0963">Cytoplasm</keyword>
<evidence type="ECO:0000256" key="5">
    <source>
        <dbReference type="ARBA" id="ARBA00022884"/>
    </source>
</evidence>
<protein>
    <recommendedName>
        <fullName evidence="7">Protein ECERIFERUM 7</fullName>
    </recommendedName>
</protein>
<dbReference type="Gene3D" id="3.30.230.70">
    <property type="entry name" value="GHMP Kinase, N-terminal domain"/>
    <property type="match status" value="1"/>
</dbReference>
<dbReference type="AlphaFoldDB" id="A0AAP0KQ03"/>
<dbReference type="InterPro" id="IPR015847">
    <property type="entry name" value="ExoRNase_PH_dom2"/>
</dbReference>
<evidence type="ECO:0000256" key="6">
    <source>
        <dbReference type="ARBA" id="ARBA00023242"/>
    </source>
</evidence>
<feature type="region of interest" description="Disordered" evidence="8">
    <location>
        <begin position="333"/>
        <end position="376"/>
    </location>
</feature>
<dbReference type="InterPro" id="IPR027408">
    <property type="entry name" value="PNPase/RNase_PH_dom_sf"/>
</dbReference>
<proteinExistence type="inferred from homology"/>
<comment type="caution">
    <text evidence="11">The sequence shown here is derived from an EMBL/GenBank/DDBJ whole genome shotgun (WGS) entry which is preliminary data.</text>
</comment>
<evidence type="ECO:0000313" key="12">
    <source>
        <dbReference type="Proteomes" id="UP001417504"/>
    </source>
</evidence>
<keyword evidence="5" id="KW-0694">RNA-binding</keyword>
<dbReference type="GO" id="GO:0071035">
    <property type="term" value="P:nuclear polyadenylation-dependent rRNA catabolic process"/>
    <property type="evidence" value="ECO:0007669"/>
    <property type="project" value="TreeGrafter"/>
</dbReference>
<evidence type="ECO:0000256" key="1">
    <source>
        <dbReference type="ARBA" id="ARBA00004123"/>
    </source>
</evidence>
<dbReference type="GO" id="GO:0071028">
    <property type="term" value="P:nuclear mRNA surveillance"/>
    <property type="evidence" value="ECO:0007669"/>
    <property type="project" value="TreeGrafter"/>
</dbReference>
<dbReference type="Pfam" id="PF01138">
    <property type="entry name" value="RNase_PH"/>
    <property type="match status" value="1"/>
</dbReference>
<dbReference type="InterPro" id="IPR050590">
    <property type="entry name" value="Exosome_comp_Rrp42_subfam"/>
</dbReference>
<dbReference type="GO" id="GO:0071038">
    <property type="term" value="P:TRAMP-dependent tRNA surveillance pathway"/>
    <property type="evidence" value="ECO:0007669"/>
    <property type="project" value="TreeGrafter"/>
</dbReference>
<feature type="compositionally biased region" description="Low complexity" evidence="8">
    <location>
        <begin position="418"/>
        <end position="434"/>
    </location>
</feature>
<dbReference type="InterPro" id="IPR033100">
    <property type="entry name" value="Rrp45"/>
</dbReference>
<dbReference type="EMBL" id="JBBNAE010000001">
    <property type="protein sequence ID" value="KAK9155235.1"/>
    <property type="molecule type" value="Genomic_DNA"/>
</dbReference>
<sequence length="468" mass="50875">MDQRLASASRMSINEKKFIEDALASDLRVDGRRPFDYRRLTINFGREDGSSEVHLGQTHVMCHVTCQLVEPYRDKLNEGTLSIFTEFSPMADPSFESGRPGEYAVELGRIIDRGLRESRAVDTESLSVLSGKFVWSIRVDLHILDNGGNLVDAANIAALAALLTFRMPDCSLGGEDGQKVIIHPPEVKEPLSLRIHHLPIAISFAFFGVAIVAIDPSHDEEAVMGGRMTMTLNANGDVCAIQKAGGEGVMPSMIMQCLRIASVKASDITNKIKDSVVAYNTERALKKIKRHSSIVGVDVSAPDIKLEDYQCQSTIQRVVGEFSVGHDSLKVKQEESHSGKRHCLGDKTTKSARNEDAGRGINVKKGTRTPSSWDPYSKGIDSEALMASLVLSESSGLNKKKKVLKEDEKPSKAMHQESALVSSSVTASSVPSDAKGPNQKATGVKTLKDAVKPKNKRKKKALSGSYGS</sequence>
<keyword evidence="12" id="KW-1185">Reference proteome</keyword>
<dbReference type="GO" id="GO:0016075">
    <property type="term" value="P:rRNA catabolic process"/>
    <property type="evidence" value="ECO:0007669"/>
    <property type="project" value="TreeGrafter"/>
</dbReference>
<reference evidence="11 12" key="1">
    <citation type="submission" date="2024-01" db="EMBL/GenBank/DDBJ databases">
        <title>Genome assemblies of Stephania.</title>
        <authorList>
            <person name="Yang L."/>
        </authorList>
    </citation>
    <scope>NUCLEOTIDE SEQUENCE [LARGE SCALE GENOMIC DNA]</scope>
    <source>
        <strain evidence="11">QJT</strain>
        <tissue evidence="11">Leaf</tissue>
    </source>
</reference>
<dbReference type="GO" id="GO:0034473">
    <property type="term" value="P:U1 snRNA 3'-end processing"/>
    <property type="evidence" value="ECO:0007669"/>
    <property type="project" value="TreeGrafter"/>
</dbReference>
<feature type="compositionally biased region" description="Basic and acidic residues" evidence="8">
    <location>
        <begin position="333"/>
        <end position="358"/>
    </location>
</feature>